<dbReference type="KEGG" id="bomb:GT348_08655"/>
<name>A0A6P1NKX4_9PROT</name>
<feature type="domain" description="Glycosyltransferase RgtA/B/C/D-like" evidence="9">
    <location>
        <begin position="87"/>
        <end position="234"/>
    </location>
</feature>
<evidence type="ECO:0000256" key="5">
    <source>
        <dbReference type="ARBA" id="ARBA00022692"/>
    </source>
</evidence>
<feature type="transmembrane region" description="Helical" evidence="8">
    <location>
        <begin position="271"/>
        <end position="291"/>
    </location>
</feature>
<keyword evidence="5 8" id="KW-0812">Transmembrane</keyword>
<keyword evidence="6 8" id="KW-1133">Transmembrane helix</keyword>
<feature type="transmembrane region" description="Helical" evidence="8">
    <location>
        <begin position="388"/>
        <end position="411"/>
    </location>
</feature>
<evidence type="ECO:0000256" key="6">
    <source>
        <dbReference type="ARBA" id="ARBA00022989"/>
    </source>
</evidence>
<gene>
    <name evidence="10" type="ORF">GT348_08655</name>
</gene>
<keyword evidence="2" id="KW-1003">Cell membrane</keyword>
<evidence type="ECO:0000256" key="1">
    <source>
        <dbReference type="ARBA" id="ARBA00004651"/>
    </source>
</evidence>
<evidence type="ECO:0000256" key="3">
    <source>
        <dbReference type="ARBA" id="ARBA00022676"/>
    </source>
</evidence>
<evidence type="ECO:0000313" key="11">
    <source>
        <dbReference type="Proteomes" id="UP000463975"/>
    </source>
</evidence>
<evidence type="ECO:0000256" key="4">
    <source>
        <dbReference type="ARBA" id="ARBA00022679"/>
    </source>
</evidence>
<feature type="transmembrane region" description="Helical" evidence="8">
    <location>
        <begin position="303"/>
        <end position="321"/>
    </location>
</feature>
<dbReference type="Proteomes" id="UP000463975">
    <property type="component" value="Chromosome"/>
</dbReference>
<comment type="subcellular location">
    <subcellularLocation>
        <location evidence="1">Cell membrane</location>
        <topology evidence="1">Multi-pass membrane protein</topology>
    </subcellularLocation>
</comment>
<dbReference type="InterPro" id="IPR038731">
    <property type="entry name" value="RgtA/B/C-like"/>
</dbReference>
<dbReference type="GO" id="GO:0009103">
    <property type="term" value="P:lipopolysaccharide biosynthetic process"/>
    <property type="evidence" value="ECO:0007669"/>
    <property type="project" value="TreeGrafter"/>
</dbReference>
<feature type="transmembrane region" description="Helical" evidence="8">
    <location>
        <begin position="178"/>
        <end position="199"/>
    </location>
</feature>
<dbReference type="GO" id="GO:0005886">
    <property type="term" value="C:plasma membrane"/>
    <property type="evidence" value="ECO:0007669"/>
    <property type="project" value="UniProtKB-SubCell"/>
</dbReference>
<feature type="transmembrane region" description="Helical" evidence="8">
    <location>
        <begin position="97"/>
        <end position="127"/>
    </location>
</feature>
<dbReference type="Pfam" id="PF13231">
    <property type="entry name" value="PMT_2"/>
    <property type="match status" value="1"/>
</dbReference>
<dbReference type="GO" id="GO:0010041">
    <property type="term" value="P:response to iron(III) ion"/>
    <property type="evidence" value="ECO:0007669"/>
    <property type="project" value="TreeGrafter"/>
</dbReference>
<dbReference type="PANTHER" id="PTHR33908">
    <property type="entry name" value="MANNOSYLTRANSFERASE YKCB-RELATED"/>
    <property type="match status" value="1"/>
</dbReference>
<feature type="transmembrane region" description="Helical" evidence="8">
    <location>
        <begin position="358"/>
        <end position="382"/>
    </location>
</feature>
<feature type="transmembrane region" description="Helical" evidence="8">
    <location>
        <begin position="220"/>
        <end position="239"/>
    </location>
</feature>
<organism evidence="10 11">
    <name type="scientific">Aristophania vespae</name>
    <dbReference type="NCBI Taxonomy" id="2697033"/>
    <lineage>
        <taxon>Bacteria</taxon>
        <taxon>Pseudomonadati</taxon>
        <taxon>Pseudomonadota</taxon>
        <taxon>Alphaproteobacteria</taxon>
        <taxon>Acetobacterales</taxon>
        <taxon>Acetobacteraceae</taxon>
        <taxon>Aristophania</taxon>
    </lineage>
</organism>
<dbReference type="EMBL" id="CP047652">
    <property type="protein sequence ID" value="QHI96282.1"/>
    <property type="molecule type" value="Genomic_DNA"/>
</dbReference>
<keyword evidence="11" id="KW-1185">Reference proteome</keyword>
<feature type="transmembrane region" description="Helical" evidence="8">
    <location>
        <begin position="139"/>
        <end position="158"/>
    </location>
</feature>
<dbReference type="RefSeq" id="WP_160619354.1">
    <property type="nucleotide sequence ID" value="NZ_CP047652.1"/>
</dbReference>
<dbReference type="InterPro" id="IPR050297">
    <property type="entry name" value="LipidA_mod_glycosyltrf_83"/>
</dbReference>
<keyword evidence="7 8" id="KW-0472">Membrane</keyword>
<dbReference type="PANTHER" id="PTHR33908:SF3">
    <property type="entry name" value="UNDECAPRENYL PHOSPHATE-ALPHA-4-AMINO-4-DEOXY-L-ARABINOSE ARABINOSYL TRANSFERASE"/>
    <property type="match status" value="1"/>
</dbReference>
<keyword evidence="4 10" id="KW-0808">Transferase</keyword>
<protein>
    <submittedName>
        <fullName evidence="10">Glycosyl transferase</fullName>
    </submittedName>
</protein>
<evidence type="ECO:0000259" key="9">
    <source>
        <dbReference type="Pfam" id="PF13231"/>
    </source>
</evidence>
<evidence type="ECO:0000256" key="2">
    <source>
        <dbReference type="ARBA" id="ARBA00022475"/>
    </source>
</evidence>
<dbReference type="AlphaFoldDB" id="A0A6P1NKX4"/>
<reference evidence="10 11" key="1">
    <citation type="submission" date="2020-01" db="EMBL/GenBank/DDBJ databases">
        <title>Genome sequencing of strain KACC 21507.</title>
        <authorList>
            <person name="Heo J."/>
            <person name="Kim S.-J."/>
            <person name="Kim J.-S."/>
            <person name="Hong S.-B."/>
            <person name="Kwon S.-W."/>
        </authorList>
    </citation>
    <scope>NUCLEOTIDE SEQUENCE [LARGE SCALE GENOMIC DNA]</scope>
    <source>
        <strain evidence="10 11">KACC 21507</strain>
    </source>
</reference>
<feature type="transmembrane region" description="Helical" evidence="8">
    <location>
        <begin position="327"/>
        <end position="346"/>
    </location>
</feature>
<keyword evidence="3" id="KW-0328">Glycosyltransferase</keyword>
<dbReference type="GO" id="GO:0016763">
    <property type="term" value="F:pentosyltransferase activity"/>
    <property type="evidence" value="ECO:0007669"/>
    <property type="project" value="TreeGrafter"/>
</dbReference>
<evidence type="ECO:0000313" key="10">
    <source>
        <dbReference type="EMBL" id="QHI96282.1"/>
    </source>
</evidence>
<proteinExistence type="predicted"/>
<evidence type="ECO:0000256" key="7">
    <source>
        <dbReference type="ARBA" id="ARBA00023136"/>
    </source>
</evidence>
<sequence>MTLTLRHYALLALLAFFLALPGRMTLPPLDRDEARYMEATEQMVLSNDFLDIHFQNQPRYLQPAGIYWLEALSAKSSAALFGPQVLRQTWPYRIPSLIAASLIVPLTAWIGFMLFGASTAILGALFLMVSTLFVAESRMATIDTVLLLDILCVEAILVRLYTNRNNRDPVSPFFACAYWAALGIGLMLKGPIILIPGLATPLSLCLIERNFSFWRSLRPAWGWIITLIIVAPWCIGIALKSHGAFFKNAVGHNLLGKITHGQESHGFPPGYYAVIFILAFWPGALFTLRALPSIWERRKNSSVLFLLCWIMPYWLFFELLATKLPHYVLPTFPAIALLTAASLTLWPAPRFLVWQKIIYIIYALLWSVVAIAFCFAGSALLITTSHLISIRALIALGGSLPLVILAIFSLTKNRVKHAAYNIIGAAILIHAGLFWAVIPNLNLIQLSPHIASSFYKARLCSESVLISASYYEPSLVFLAGPQTRLLDPEQAAKSLIEHSKCDLALIDEKDKAVFLAELEKAGIKPHLYDQISGFNYSKGKKLSLSLFGAQ</sequence>
<evidence type="ECO:0000256" key="8">
    <source>
        <dbReference type="SAM" id="Phobius"/>
    </source>
</evidence>
<accession>A0A6P1NKX4</accession>
<feature type="transmembrane region" description="Helical" evidence="8">
    <location>
        <begin position="418"/>
        <end position="438"/>
    </location>
</feature>